<sequence>MNFACLSSQPHILIPELSSSFDFPATTTTNNNNNGTGDIWSKVLRPLEISPQVGAQPTLFQKGRRYGKALTNWGIQWKWRKRGRELHGGR</sequence>
<dbReference type="Proteomes" id="UP001056120">
    <property type="component" value="Linkage Group LG08"/>
</dbReference>
<reference evidence="2" key="1">
    <citation type="journal article" date="2022" name="Mol. Ecol. Resour.">
        <title>The genomes of chicory, endive, great burdock and yacon provide insights into Asteraceae palaeo-polyploidization history and plant inulin production.</title>
        <authorList>
            <person name="Fan W."/>
            <person name="Wang S."/>
            <person name="Wang H."/>
            <person name="Wang A."/>
            <person name="Jiang F."/>
            <person name="Liu H."/>
            <person name="Zhao H."/>
            <person name="Xu D."/>
            <person name="Zhang Y."/>
        </authorList>
    </citation>
    <scope>NUCLEOTIDE SEQUENCE [LARGE SCALE GENOMIC DNA]</scope>
    <source>
        <strain evidence="2">cv. Yunnan</strain>
    </source>
</reference>
<evidence type="ECO:0000313" key="2">
    <source>
        <dbReference type="Proteomes" id="UP001056120"/>
    </source>
</evidence>
<comment type="caution">
    <text evidence="1">The sequence shown here is derived from an EMBL/GenBank/DDBJ whole genome shotgun (WGS) entry which is preliminary data.</text>
</comment>
<dbReference type="EMBL" id="CM042025">
    <property type="protein sequence ID" value="KAI3807984.1"/>
    <property type="molecule type" value="Genomic_DNA"/>
</dbReference>
<organism evidence="1 2">
    <name type="scientific">Smallanthus sonchifolius</name>
    <dbReference type="NCBI Taxonomy" id="185202"/>
    <lineage>
        <taxon>Eukaryota</taxon>
        <taxon>Viridiplantae</taxon>
        <taxon>Streptophyta</taxon>
        <taxon>Embryophyta</taxon>
        <taxon>Tracheophyta</taxon>
        <taxon>Spermatophyta</taxon>
        <taxon>Magnoliopsida</taxon>
        <taxon>eudicotyledons</taxon>
        <taxon>Gunneridae</taxon>
        <taxon>Pentapetalae</taxon>
        <taxon>asterids</taxon>
        <taxon>campanulids</taxon>
        <taxon>Asterales</taxon>
        <taxon>Asteraceae</taxon>
        <taxon>Asteroideae</taxon>
        <taxon>Heliantheae alliance</taxon>
        <taxon>Millerieae</taxon>
        <taxon>Smallanthus</taxon>
    </lineage>
</organism>
<name>A0ACB9IIA8_9ASTR</name>
<accession>A0ACB9IIA8</accession>
<gene>
    <name evidence="1" type="ORF">L1987_23924</name>
</gene>
<reference evidence="1 2" key="2">
    <citation type="journal article" date="2022" name="Mol. Ecol. Resour.">
        <title>The genomes of chicory, endive, great burdock and yacon provide insights into Asteraceae paleo-polyploidization history and plant inulin production.</title>
        <authorList>
            <person name="Fan W."/>
            <person name="Wang S."/>
            <person name="Wang H."/>
            <person name="Wang A."/>
            <person name="Jiang F."/>
            <person name="Liu H."/>
            <person name="Zhao H."/>
            <person name="Xu D."/>
            <person name="Zhang Y."/>
        </authorList>
    </citation>
    <scope>NUCLEOTIDE SEQUENCE [LARGE SCALE GENOMIC DNA]</scope>
    <source>
        <strain evidence="2">cv. Yunnan</strain>
        <tissue evidence="1">Leaves</tissue>
    </source>
</reference>
<proteinExistence type="predicted"/>
<evidence type="ECO:0000313" key="1">
    <source>
        <dbReference type="EMBL" id="KAI3807984.1"/>
    </source>
</evidence>
<protein>
    <submittedName>
        <fullName evidence="1">Uncharacterized protein</fullName>
    </submittedName>
</protein>
<keyword evidence="2" id="KW-1185">Reference proteome</keyword>